<protein>
    <submittedName>
        <fullName evidence="1">Uncharacterized protein</fullName>
    </submittedName>
</protein>
<proteinExistence type="predicted"/>
<dbReference type="Proteomes" id="UP000620124">
    <property type="component" value="Unassembled WGS sequence"/>
</dbReference>
<dbReference type="OrthoDB" id="3057981at2759"/>
<gene>
    <name evidence="1" type="ORF">MVEN_01143600</name>
</gene>
<dbReference type="AlphaFoldDB" id="A0A8H6Y0L1"/>
<name>A0A8H6Y0L1_9AGAR</name>
<sequence length="278" mass="30867">MVRKYLTVRAALPLRAVTGVFKSSPIKKRLALDFHHLSPNIRLWRSGRELILANQRHTTCSWLSSPTAQMLAFEDLGEDVALFIHSLCDVDTVLLVGRVRRSLPFSSLTMRKQLWILLVEDLISSSLVDRPHTHSLADHSVELIALIKRTVLGPATWSPETSPILAEEMSLSDALLEAEHLQMLPGGRISNTSAMRAVEMLDGGHSVVLCLSQTCSVIIIKINLETGESEDLCNTQLPSKYRKEGGVMAFSSDLLAHAIYWDSENAEHGTIYAFLLVD</sequence>
<evidence type="ECO:0000313" key="1">
    <source>
        <dbReference type="EMBL" id="KAF7351825.1"/>
    </source>
</evidence>
<comment type="caution">
    <text evidence="1">The sequence shown here is derived from an EMBL/GenBank/DDBJ whole genome shotgun (WGS) entry which is preliminary data.</text>
</comment>
<evidence type="ECO:0000313" key="2">
    <source>
        <dbReference type="Proteomes" id="UP000620124"/>
    </source>
</evidence>
<keyword evidence="2" id="KW-1185">Reference proteome</keyword>
<dbReference type="EMBL" id="JACAZI010000009">
    <property type="protein sequence ID" value="KAF7351825.1"/>
    <property type="molecule type" value="Genomic_DNA"/>
</dbReference>
<reference evidence="1" key="1">
    <citation type="submission" date="2020-05" db="EMBL/GenBank/DDBJ databases">
        <title>Mycena genomes resolve the evolution of fungal bioluminescence.</title>
        <authorList>
            <person name="Tsai I.J."/>
        </authorList>
    </citation>
    <scope>NUCLEOTIDE SEQUENCE</scope>
    <source>
        <strain evidence="1">CCC161011</strain>
    </source>
</reference>
<accession>A0A8H6Y0L1</accession>
<organism evidence="1 2">
    <name type="scientific">Mycena venus</name>
    <dbReference type="NCBI Taxonomy" id="2733690"/>
    <lineage>
        <taxon>Eukaryota</taxon>
        <taxon>Fungi</taxon>
        <taxon>Dikarya</taxon>
        <taxon>Basidiomycota</taxon>
        <taxon>Agaricomycotina</taxon>
        <taxon>Agaricomycetes</taxon>
        <taxon>Agaricomycetidae</taxon>
        <taxon>Agaricales</taxon>
        <taxon>Marasmiineae</taxon>
        <taxon>Mycenaceae</taxon>
        <taxon>Mycena</taxon>
    </lineage>
</organism>